<evidence type="ECO:0000256" key="2">
    <source>
        <dbReference type="ARBA" id="ARBA00022692"/>
    </source>
</evidence>
<evidence type="ECO:0000256" key="3">
    <source>
        <dbReference type="ARBA" id="ARBA00022989"/>
    </source>
</evidence>
<dbReference type="PANTHER" id="PTHR11003">
    <property type="entry name" value="POTASSIUM CHANNEL, SUBFAMILY K"/>
    <property type="match status" value="1"/>
</dbReference>
<dbReference type="GO" id="GO:0022841">
    <property type="term" value="F:potassium ion leak channel activity"/>
    <property type="evidence" value="ECO:0007669"/>
    <property type="project" value="TreeGrafter"/>
</dbReference>
<evidence type="ECO:0000256" key="5">
    <source>
        <dbReference type="SAM" id="Phobius"/>
    </source>
</evidence>
<feature type="transmembrane region" description="Helical" evidence="5">
    <location>
        <begin position="20"/>
        <end position="45"/>
    </location>
</feature>
<dbReference type="Gene3D" id="1.10.287.70">
    <property type="match status" value="1"/>
</dbReference>
<dbReference type="SUPFAM" id="SSF81324">
    <property type="entry name" value="Voltage-gated potassium channels"/>
    <property type="match status" value="1"/>
</dbReference>
<reference evidence="6 7" key="1">
    <citation type="submission" date="2023-01" db="EMBL/GenBank/DDBJ databases">
        <authorList>
            <person name="Whitehead M."/>
        </authorList>
    </citation>
    <scope>NUCLEOTIDE SEQUENCE [LARGE SCALE GENOMIC DNA]</scope>
</reference>
<dbReference type="Proteomes" id="UP001160148">
    <property type="component" value="Unassembled WGS sequence"/>
</dbReference>
<keyword evidence="2 5" id="KW-0812">Transmembrane</keyword>
<organism evidence="6 7">
    <name type="scientific">Macrosiphum euphorbiae</name>
    <name type="common">potato aphid</name>
    <dbReference type="NCBI Taxonomy" id="13131"/>
    <lineage>
        <taxon>Eukaryota</taxon>
        <taxon>Metazoa</taxon>
        <taxon>Ecdysozoa</taxon>
        <taxon>Arthropoda</taxon>
        <taxon>Hexapoda</taxon>
        <taxon>Insecta</taxon>
        <taxon>Pterygota</taxon>
        <taxon>Neoptera</taxon>
        <taxon>Paraneoptera</taxon>
        <taxon>Hemiptera</taxon>
        <taxon>Sternorrhyncha</taxon>
        <taxon>Aphidomorpha</taxon>
        <taxon>Aphidoidea</taxon>
        <taxon>Aphididae</taxon>
        <taxon>Macrosiphini</taxon>
        <taxon>Macrosiphum</taxon>
    </lineage>
</organism>
<keyword evidence="7" id="KW-1185">Reference proteome</keyword>
<dbReference type="GO" id="GO:0005886">
    <property type="term" value="C:plasma membrane"/>
    <property type="evidence" value="ECO:0007669"/>
    <property type="project" value="TreeGrafter"/>
</dbReference>
<accession>A0AAV0W5B8</accession>
<evidence type="ECO:0000256" key="4">
    <source>
        <dbReference type="ARBA" id="ARBA00023136"/>
    </source>
</evidence>
<evidence type="ECO:0000313" key="7">
    <source>
        <dbReference type="Proteomes" id="UP001160148"/>
    </source>
</evidence>
<dbReference type="EMBL" id="CARXXK010000001">
    <property type="protein sequence ID" value="CAI6350972.1"/>
    <property type="molecule type" value="Genomic_DNA"/>
</dbReference>
<dbReference type="GO" id="GO:0015271">
    <property type="term" value="F:outward rectifier potassium channel activity"/>
    <property type="evidence" value="ECO:0007669"/>
    <property type="project" value="TreeGrafter"/>
</dbReference>
<dbReference type="GO" id="GO:0030322">
    <property type="term" value="P:stabilization of membrane potential"/>
    <property type="evidence" value="ECO:0007669"/>
    <property type="project" value="TreeGrafter"/>
</dbReference>
<evidence type="ECO:0000256" key="1">
    <source>
        <dbReference type="ARBA" id="ARBA00004141"/>
    </source>
</evidence>
<dbReference type="PANTHER" id="PTHR11003:SF334">
    <property type="entry name" value="FI03418P"/>
    <property type="match status" value="1"/>
</dbReference>
<keyword evidence="4 5" id="KW-0472">Membrane</keyword>
<proteinExistence type="predicted"/>
<dbReference type="AlphaFoldDB" id="A0AAV0W5B8"/>
<evidence type="ECO:0000313" key="6">
    <source>
        <dbReference type="EMBL" id="CAI6350972.1"/>
    </source>
</evidence>
<protein>
    <submittedName>
        <fullName evidence="6">Uncharacterized protein</fullName>
    </submittedName>
</protein>
<keyword evidence="3 5" id="KW-1133">Transmembrane helix</keyword>
<comment type="caution">
    <text evidence="6">The sequence shown here is derived from an EMBL/GenBank/DDBJ whole genome shotgun (WGS) entry which is preliminary data.</text>
</comment>
<comment type="subcellular location">
    <subcellularLocation>
        <location evidence="1">Membrane</location>
        <topology evidence="1">Multi-pass membrane protein</topology>
    </subcellularLocation>
</comment>
<dbReference type="InterPro" id="IPR003280">
    <property type="entry name" value="2pore_dom_K_chnl"/>
</dbReference>
<gene>
    <name evidence="6" type="ORF">MEUPH1_LOCUS7368</name>
</gene>
<name>A0AAV0W5B8_9HEMI</name>
<sequence length="148" mass="17381">MLMDVDFDDDTPNRCTTLVYYAWKIFTCLFLHVLLVTMVVLYCLLGAFAFERLESANEIEVKNSIRVMRMNVTTDLWKYTKNSLVLQQDNFTTNVTARLQKFEDDLIYAIKRKGWDGEEDTKIQQWTFTGALFYSIIVITTIGEYAWI</sequence>